<dbReference type="Proteomes" id="UP000189369">
    <property type="component" value="Chromosome"/>
</dbReference>
<evidence type="ECO:0008006" key="3">
    <source>
        <dbReference type="Google" id="ProtNLM"/>
    </source>
</evidence>
<evidence type="ECO:0000313" key="1">
    <source>
        <dbReference type="EMBL" id="AQS50485.1"/>
    </source>
</evidence>
<dbReference type="InterPro" id="IPR009078">
    <property type="entry name" value="Ferritin-like_SF"/>
</dbReference>
<gene>
    <name evidence="1" type="ORF">PAEH1_01105</name>
</gene>
<sequence length="268" mass="30006">MKNTYLRHLALQALLIHDPVEKAALVKQLQQAWSLPVGADLCLDEPSAGVPGRPTKPLIVPPQQVKQRSLHTAEGRAALLHALAHIEFNAINLALDIIWRYANLPDNFYGDWLCVAYEEVVHFELLNAHLHRLGFAYGDFPAHDGLWDMAERTKDDLVARLALVPRTLEARGLDACPVVRAKLAQAGDEQAAAILDIILRDEVGHVALGNTWYRWLCDQQQLDAIALYPELAEDYRAPRLRGPFNIPARLAAGFHAEEIDYLQRQAQS</sequence>
<name>A0A1U9JXH2_9BURK</name>
<dbReference type="InterPro" id="IPR011197">
    <property type="entry name" value="UCP012318"/>
</dbReference>
<organism evidence="1 2">
    <name type="scientific">Paenalcaligenes hominis</name>
    <dbReference type="NCBI Taxonomy" id="643674"/>
    <lineage>
        <taxon>Bacteria</taxon>
        <taxon>Pseudomonadati</taxon>
        <taxon>Pseudomonadota</taxon>
        <taxon>Betaproteobacteria</taxon>
        <taxon>Burkholderiales</taxon>
        <taxon>Alcaligenaceae</taxon>
        <taxon>Paenalcaligenes</taxon>
    </lineage>
</organism>
<proteinExistence type="predicted"/>
<dbReference type="PANTHER" id="PTHR42782:SF4">
    <property type="entry name" value="DUF455 DOMAIN-CONTAINING PROTEIN"/>
    <property type="match status" value="1"/>
</dbReference>
<dbReference type="InterPro" id="IPR007402">
    <property type="entry name" value="DUF455"/>
</dbReference>
<dbReference type="PANTHER" id="PTHR42782">
    <property type="entry name" value="SI:CH73-314G15.3"/>
    <property type="match status" value="1"/>
</dbReference>
<dbReference type="OrthoDB" id="9778629at2"/>
<accession>A0A1U9JXH2</accession>
<protein>
    <recommendedName>
        <fullName evidence="3">DUF455 domain-containing protein</fullName>
    </recommendedName>
</protein>
<dbReference type="EMBL" id="CP019697">
    <property type="protein sequence ID" value="AQS50485.1"/>
    <property type="molecule type" value="Genomic_DNA"/>
</dbReference>
<dbReference type="STRING" id="643674.PAEH1_01105"/>
<dbReference type="Pfam" id="PF04305">
    <property type="entry name" value="DUF455"/>
    <property type="match status" value="1"/>
</dbReference>
<evidence type="ECO:0000313" key="2">
    <source>
        <dbReference type="Proteomes" id="UP000189369"/>
    </source>
</evidence>
<dbReference type="KEGG" id="phn:PAEH1_01105"/>
<reference evidence="1 2" key="1">
    <citation type="submission" date="2017-01" db="EMBL/GenBank/DDBJ databases">
        <title>Complete Genome Sequence of Paenalcaligenes hominis, Isolated from a paraplegic Patient with neurogenic bladder.</title>
        <authorList>
            <person name="Mukhopadhyay R."/>
            <person name="Joaquin J."/>
            <person name="Hogue R."/>
            <person name="Kilaru A."/>
            <person name="Jospin G."/>
            <person name="Mars K."/>
            <person name="Eisen J.A."/>
            <person name="Chaturvedi V."/>
        </authorList>
    </citation>
    <scope>NUCLEOTIDE SEQUENCE [LARGE SCALE GENOMIC DNA]</scope>
    <source>
        <strain evidence="1 2">15S00501</strain>
    </source>
</reference>
<dbReference type="AlphaFoldDB" id="A0A1U9JXH2"/>
<dbReference type="SUPFAM" id="SSF47240">
    <property type="entry name" value="Ferritin-like"/>
    <property type="match status" value="1"/>
</dbReference>
<dbReference type="CDD" id="cd00657">
    <property type="entry name" value="Ferritin_like"/>
    <property type="match status" value="1"/>
</dbReference>
<dbReference type="PIRSF" id="PIRSF012318">
    <property type="entry name" value="UCP012318"/>
    <property type="match status" value="1"/>
</dbReference>